<dbReference type="InterPro" id="IPR006674">
    <property type="entry name" value="HD_domain"/>
</dbReference>
<reference evidence="2 3" key="1">
    <citation type="submission" date="2019-02" db="EMBL/GenBank/DDBJ databases">
        <title>Deep-cultivation of Planctomycetes and their phenomic and genomic characterization uncovers novel biology.</title>
        <authorList>
            <person name="Wiegand S."/>
            <person name="Jogler M."/>
            <person name="Boedeker C."/>
            <person name="Pinto D."/>
            <person name="Vollmers J."/>
            <person name="Rivas-Marin E."/>
            <person name="Kohn T."/>
            <person name="Peeters S.H."/>
            <person name="Heuer A."/>
            <person name="Rast P."/>
            <person name="Oberbeckmann S."/>
            <person name="Bunk B."/>
            <person name="Jeske O."/>
            <person name="Meyerdierks A."/>
            <person name="Storesund J.E."/>
            <person name="Kallscheuer N."/>
            <person name="Luecker S."/>
            <person name="Lage O.M."/>
            <person name="Pohl T."/>
            <person name="Merkel B.J."/>
            <person name="Hornburger P."/>
            <person name="Mueller R.-W."/>
            <person name="Bruemmer F."/>
            <person name="Labrenz M."/>
            <person name="Spormann A.M."/>
            <person name="Op den Camp H."/>
            <person name="Overmann J."/>
            <person name="Amann R."/>
            <person name="Jetten M.S.M."/>
            <person name="Mascher T."/>
            <person name="Medema M.H."/>
            <person name="Devos D.P."/>
            <person name="Kaster A.-K."/>
            <person name="Ovreas L."/>
            <person name="Rohde M."/>
            <person name="Galperin M.Y."/>
            <person name="Jogler C."/>
        </authorList>
    </citation>
    <scope>NUCLEOTIDE SEQUENCE [LARGE SCALE GENOMIC DNA]</scope>
    <source>
        <strain evidence="2 3">Mal48</strain>
    </source>
</reference>
<dbReference type="AlphaFoldDB" id="A0A517QI31"/>
<evidence type="ECO:0000313" key="3">
    <source>
        <dbReference type="Proteomes" id="UP000315724"/>
    </source>
</evidence>
<proteinExistence type="predicted"/>
<dbReference type="EMBL" id="CP036267">
    <property type="protein sequence ID" value="QDT31255.1"/>
    <property type="molecule type" value="Genomic_DNA"/>
</dbReference>
<dbReference type="KEGG" id="tpol:Mal48_04880"/>
<name>A0A517QI31_9PLAN</name>
<keyword evidence="2" id="KW-0808">Transferase</keyword>
<protein>
    <submittedName>
        <fullName evidence="2">Multifunctional CCA protein</fullName>
        <ecNumber evidence="2">2.7.7.72</ecNumber>
    </submittedName>
</protein>
<keyword evidence="3" id="KW-1185">Reference proteome</keyword>
<dbReference type="OrthoDB" id="9805698at2"/>
<feature type="domain" description="HD" evidence="1">
    <location>
        <begin position="243"/>
        <end position="318"/>
    </location>
</feature>
<sequence>MNADKVRRQITFEAARLMYTRKETEYYRAKMKAGRKICRGWVKPSLLPSNTEIRDEVQRFVSLYEGDKRFDNLRDMRLTAWRMMCLLKAFKPKLIGSTLTGFVRRGSDIDLHLFTSSIEAIIGTLDEQGLFFDVEHKRVRKDGEERVFTHIHIHEKFPVELTCYAADQSHFVFKSSITGKAIERANVSEFEEILLREYPDLDLDDVIENTDYDIDRFELYRLLLIPLENVEQSKKYHPEGDALYHSLQVFDLALEAQPYDEEFLLAALLHDVGKAIDPLDHVHSGLEALEGAITPRTAWLIENHMETHKIVAGTIGARAMRRLQQSPDYEDLILLGECDRGGRVPGVDVPNLDEAIEVIRELARTCSA</sequence>
<dbReference type="Gene3D" id="1.10.3210.10">
    <property type="entry name" value="Hypothetical protein af1432"/>
    <property type="match status" value="1"/>
</dbReference>
<accession>A0A517QI31</accession>
<dbReference type="Proteomes" id="UP000315724">
    <property type="component" value="Chromosome"/>
</dbReference>
<dbReference type="SUPFAM" id="SSF109604">
    <property type="entry name" value="HD-domain/PDEase-like"/>
    <property type="match status" value="1"/>
</dbReference>
<organism evidence="2 3">
    <name type="scientific">Thalassoglobus polymorphus</name>
    <dbReference type="NCBI Taxonomy" id="2527994"/>
    <lineage>
        <taxon>Bacteria</taxon>
        <taxon>Pseudomonadati</taxon>
        <taxon>Planctomycetota</taxon>
        <taxon>Planctomycetia</taxon>
        <taxon>Planctomycetales</taxon>
        <taxon>Planctomycetaceae</taxon>
        <taxon>Thalassoglobus</taxon>
    </lineage>
</organism>
<evidence type="ECO:0000259" key="1">
    <source>
        <dbReference type="Pfam" id="PF01966"/>
    </source>
</evidence>
<dbReference type="Pfam" id="PF01966">
    <property type="entry name" value="HD"/>
    <property type="match status" value="1"/>
</dbReference>
<gene>
    <name evidence="2" type="primary">cca</name>
    <name evidence="2" type="ORF">Mal48_04880</name>
</gene>
<dbReference type="GO" id="GO:0004810">
    <property type="term" value="F:CCA tRNA nucleotidyltransferase activity"/>
    <property type="evidence" value="ECO:0007669"/>
    <property type="project" value="UniProtKB-EC"/>
</dbReference>
<dbReference type="RefSeq" id="WP_145195697.1">
    <property type="nucleotide sequence ID" value="NZ_CP036267.1"/>
</dbReference>
<dbReference type="EC" id="2.7.7.72" evidence="2"/>
<evidence type="ECO:0000313" key="2">
    <source>
        <dbReference type="EMBL" id="QDT31255.1"/>
    </source>
</evidence>
<keyword evidence="2" id="KW-0548">Nucleotidyltransferase</keyword>